<dbReference type="GO" id="GO:0016757">
    <property type="term" value="F:glycosyltransferase activity"/>
    <property type="evidence" value="ECO:0007669"/>
    <property type="project" value="UniProtKB-ARBA"/>
</dbReference>
<protein>
    <recommendedName>
        <fullName evidence="1">Glycosyltransferase subfamily 4-like N-terminal domain-containing protein</fullName>
    </recommendedName>
</protein>
<dbReference type="InterPro" id="IPR028098">
    <property type="entry name" value="Glyco_trans_4-like_N"/>
</dbReference>
<proteinExistence type="predicted"/>
<dbReference type="SUPFAM" id="SSF53756">
    <property type="entry name" value="UDP-Glycosyltransferase/glycogen phosphorylase"/>
    <property type="match status" value="1"/>
</dbReference>
<evidence type="ECO:0000313" key="3">
    <source>
        <dbReference type="Proteomes" id="UP000189670"/>
    </source>
</evidence>
<dbReference type="Pfam" id="PF13439">
    <property type="entry name" value="Glyco_transf_4"/>
    <property type="match status" value="1"/>
</dbReference>
<name>A0A1V1P1N1_9BACT</name>
<gene>
    <name evidence="2" type="ORF">OMM_10182</name>
</gene>
<dbReference type="Proteomes" id="UP000189670">
    <property type="component" value="Unassembled WGS sequence"/>
</dbReference>
<dbReference type="EMBL" id="ATBP01000835">
    <property type="protein sequence ID" value="ETR68777.1"/>
    <property type="molecule type" value="Genomic_DNA"/>
</dbReference>
<feature type="domain" description="Glycosyltransferase subfamily 4-like N-terminal" evidence="1">
    <location>
        <begin position="15"/>
        <end position="98"/>
    </location>
</feature>
<accession>A0A1V1P1N1</accession>
<evidence type="ECO:0000259" key="1">
    <source>
        <dbReference type="Pfam" id="PF13439"/>
    </source>
</evidence>
<sequence length="127" mass="14801">MKVLHISKYYPPFAGGIEHFVADLHESLCRQGIQSFVLAHEHQSTRQLIPQKSKHIHFVPVIETILYTPVSPLFPKILLQCVEQIQPDIIHIHMPNLSAFWIKCFSACEYAWRIKSKSFMQKDPHLQ</sequence>
<organism evidence="2 3">
    <name type="scientific">Candidatus Magnetoglobus multicellularis str. Araruama</name>
    <dbReference type="NCBI Taxonomy" id="890399"/>
    <lineage>
        <taxon>Bacteria</taxon>
        <taxon>Pseudomonadati</taxon>
        <taxon>Thermodesulfobacteriota</taxon>
        <taxon>Desulfobacteria</taxon>
        <taxon>Desulfobacterales</taxon>
        <taxon>Desulfobacteraceae</taxon>
        <taxon>Candidatus Magnetoglobus</taxon>
    </lineage>
</organism>
<comment type="caution">
    <text evidence="2">The sequence shown here is derived from an EMBL/GenBank/DDBJ whole genome shotgun (WGS) entry which is preliminary data.</text>
</comment>
<dbReference type="Gene3D" id="3.40.50.2000">
    <property type="entry name" value="Glycogen Phosphorylase B"/>
    <property type="match status" value="1"/>
</dbReference>
<evidence type="ECO:0000313" key="2">
    <source>
        <dbReference type="EMBL" id="ETR68777.1"/>
    </source>
</evidence>
<reference evidence="3" key="1">
    <citation type="submission" date="2012-11" db="EMBL/GenBank/DDBJ databases">
        <authorList>
            <person name="Lucero-Rivera Y.E."/>
            <person name="Tovar-Ramirez D."/>
        </authorList>
    </citation>
    <scope>NUCLEOTIDE SEQUENCE [LARGE SCALE GENOMIC DNA]</scope>
    <source>
        <strain evidence="3">Araruama</strain>
    </source>
</reference>
<dbReference type="AlphaFoldDB" id="A0A1V1P1N1"/>